<dbReference type="Gene3D" id="2.60.40.10">
    <property type="entry name" value="Immunoglobulins"/>
    <property type="match status" value="1"/>
</dbReference>
<dbReference type="PROSITE" id="PS50835">
    <property type="entry name" value="IG_LIKE"/>
    <property type="match status" value="1"/>
</dbReference>
<keyword evidence="3" id="KW-0675">Receptor</keyword>
<keyword evidence="4" id="KW-0393">Immunoglobulin domain</keyword>
<keyword evidence="1 6" id="KW-0732">Signal</keyword>
<dbReference type="InterPro" id="IPR013106">
    <property type="entry name" value="Ig_V-set"/>
</dbReference>
<keyword evidence="9" id="KW-1185">Reference proteome</keyword>
<evidence type="ECO:0000256" key="5">
    <source>
        <dbReference type="ARBA" id="ARBA00043266"/>
    </source>
</evidence>
<dbReference type="InterPro" id="IPR003599">
    <property type="entry name" value="Ig_sub"/>
</dbReference>
<evidence type="ECO:0000256" key="4">
    <source>
        <dbReference type="ARBA" id="ARBA00023319"/>
    </source>
</evidence>
<dbReference type="EMBL" id="JAYMGO010000002">
    <property type="protein sequence ID" value="KAL1280587.1"/>
    <property type="molecule type" value="Genomic_DNA"/>
</dbReference>
<keyword evidence="5" id="KW-0391">Immunity</keyword>
<dbReference type="PANTHER" id="PTHR19367">
    <property type="entry name" value="T-CELL RECEPTOR ALPHA CHAIN V REGION"/>
    <property type="match status" value="1"/>
</dbReference>
<dbReference type="InterPro" id="IPR013783">
    <property type="entry name" value="Ig-like_fold"/>
</dbReference>
<dbReference type="SUPFAM" id="SSF48726">
    <property type="entry name" value="Immunoglobulin"/>
    <property type="match status" value="1"/>
</dbReference>
<organism evidence="8 9">
    <name type="scientific">Cirrhinus molitorella</name>
    <name type="common">mud carp</name>
    <dbReference type="NCBI Taxonomy" id="172907"/>
    <lineage>
        <taxon>Eukaryota</taxon>
        <taxon>Metazoa</taxon>
        <taxon>Chordata</taxon>
        <taxon>Craniata</taxon>
        <taxon>Vertebrata</taxon>
        <taxon>Euteleostomi</taxon>
        <taxon>Actinopterygii</taxon>
        <taxon>Neopterygii</taxon>
        <taxon>Teleostei</taxon>
        <taxon>Ostariophysi</taxon>
        <taxon>Cypriniformes</taxon>
        <taxon>Cyprinidae</taxon>
        <taxon>Labeoninae</taxon>
        <taxon>Labeonini</taxon>
        <taxon>Cirrhinus</taxon>
    </lineage>
</organism>
<reference evidence="8 9" key="1">
    <citation type="submission" date="2023-09" db="EMBL/GenBank/DDBJ databases">
        <authorList>
            <person name="Wang M."/>
        </authorList>
    </citation>
    <scope>NUCLEOTIDE SEQUENCE [LARGE SCALE GENOMIC DNA]</scope>
    <source>
        <strain evidence="8">GT-2023</strain>
        <tissue evidence="8">Liver</tissue>
    </source>
</reference>
<gene>
    <name evidence="8" type="ORF">QQF64_015187</name>
</gene>
<feature type="signal peptide" evidence="6">
    <location>
        <begin position="1"/>
        <end position="21"/>
    </location>
</feature>
<feature type="domain" description="Ig-like" evidence="7">
    <location>
        <begin position="23"/>
        <end position="126"/>
    </location>
</feature>
<sequence length="137" mass="15779">MMANWKRIVVIFITYFWGCDSLESVEQNTPVQTAVEGANVTISCQYESSDISPYLFWYQQKVNGFPEYMLNRFGTNDKQFRDRFSSDLDTTSKSFPLTIQDVRVSDSAVYYCALRPTVTETHSTLTQKPCVSNKFCC</sequence>
<proteinExistence type="predicted"/>
<evidence type="ECO:0000256" key="1">
    <source>
        <dbReference type="ARBA" id="ARBA00022729"/>
    </source>
</evidence>
<dbReference type="SMART" id="SM00409">
    <property type="entry name" value="IG"/>
    <property type="match status" value="1"/>
</dbReference>
<evidence type="ECO:0000313" key="9">
    <source>
        <dbReference type="Proteomes" id="UP001558613"/>
    </source>
</evidence>
<feature type="chain" id="PRO_5046932778" description="Ig-like domain-containing protein" evidence="6">
    <location>
        <begin position="22"/>
        <end position="137"/>
    </location>
</feature>
<dbReference type="InterPro" id="IPR007110">
    <property type="entry name" value="Ig-like_dom"/>
</dbReference>
<protein>
    <recommendedName>
        <fullName evidence="7">Ig-like domain-containing protein</fullName>
    </recommendedName>
</protein>
<evidence type="ECO:0000256" key="6">
    <source>
        <dbReference type="SAM" id="SignalP"/>
    </source>
</evidence>
<dbReference type="InterPro" id="IPR051287">
    <property type="entry name" value="TCR_variable_region"/>
</dbReference>
<keyword evidence="5" id="KW-1279">T cell receptor</keyword>
<keyword evidence="2" id="KW-1064">Adaptive immunity</keyword>
<dbReference type="PANTHER" id="PTHR19367:SF18">
    <property type="entry name" value="T CELL RECEPTOR ALPHA VARIABLE 16"/>
    <property type="match status" value="1"/>
</dbReference>
<accession>A0ABR3NV03</accession>
<evidence type="ECO:0000256" key="2">
    <source>
        <dbReference type="ARBA" id="ARBA00023130"/>
    </source>
</evidence>
<evidence type="ECO:0000313" key="8">
    <source>
        <dbReference type="EMBL" id="KAL1280587.1"/>
    </source>
</evidence>
<name>A0ABR3NV03_9TELE</name>
<dbReference type="Proteomes" id="UP001558613">
    <property type="component" value="Unassembled WGS sequence"/>
</dbReference>
<comment type="caution">
    <text evidence="8">The sequence shown here is derived from an EMBL/GenBank/DDBJ whole genome shotgun (WGS) entry which is preliminary data.</text>
</comment>
<dbReference type="SMART" id="SM00406">
    <property type="entry name" value="IGv"/>
    <property type="match status" value="1"/>
</dbReference>
<dbReference type="Pfam" id="PF07686">
    <property type="entry name" value="V-set"/>
    <property type="match status" value="1"/>
</dbReference>
<evidence type="ECO:0000256" key="3">
    <source>
        <dbReference type="ARBA" id="ARBA00023170"/>
    </source>
</evidence>
<evidence type="ECO:0000259" key="7">
    <source>
        <dbReference type="PROSITE" id="PS50835"/>
    </source>
</evidence>
<dbReference type="InterPro" id="IPR036179">
    <property type="entry name" value="Ig-like_dom_sf"/>
</dbReference>